<accession>A0AAJ0U677</accession>
<dbReference type="Proteomes" id="UP001296776">
    <property type="component" value="Unassembled WGS sequence"/>
</dbReference>
<dbReference type="PROSITE" id="PS00678">
    <property type="entry name" value="WD_REPEATS_1"/>
    <property type="match status" value="1"/>
</dbReference>
<evidence type="ECO:0000313" key="4">
    <source>
        <dbReference type="EMBL" id="MBK1706043.1"/>
    </source>
</evidence>
<keyword evidence="5" id="KW-1185">Reference proteome</keyword>
<evidence type="ECO:0000256" key="1">
    <source>
        <dbReference type="ARBA" id="ARBA00022574"/>
    </source>
</evidence>
<dbReference type="InterPro" id="IPR015943">
    <property type="entry name" value="WD40/YVTN_repeat-like_dom_sf"/>
</dbReference>
<dbReference type="AlphaFoldDB" id="A0AAJ0U677"/>
<sequence length="350" mass="36264">MPGLKRRAGGGQGLLLRRWRAQVGDYPVCVCWHPDGSLLHVGDAGGVLSTFAAGDGAIVQRVAAHTGGILDLAPSPDGRWLASAGQDGCVRLWEAAATVPLATLSAQAAWVEHVAWAPDGSRLAAAAGRYLHLWRADGAPSACGEPEGSTISALAWADSTEIVTAGYGRVAFRDAADGGVRRSLDWQGSLISLALSPNRAIIACGSQDRTVHFWRRATGEDSMMSGYPAKPAALAFDDSSSLLATAGADYVTVWSFAGGGPEGTRPGLLEGHGARITALAFASGRRRLASAAKDGSLLVWDLSRSGTGRLTGAVLVGAAIEAITWNPQGSAIARIDAEGRVEVWDCADTE</sequence>
<protein>
    <recommendedName>
        <fullName evidence="6">WD40 repeat domain-containing protein</fullName>
    </recommendedName>
</protein>
<evidence type="ECO:0000256" key="2">
    <source>
        <dbReference type="ARBA" id="ARBA00022737"/>
    </source>
</evidence>
<dbReference type="InterPro" id="IPR036322">
    <property type="entry name" value="WD40_repeat_dom_sf"/>
</dbReference>
<gene>
    <name evidence="4" type="ORF">CKO40_16135</name>
</gene>
<reference evidence="4" key="2">
    <citation type="journal article" date="2020" name="Microorganisms">
        <title>Osmotic Adaptation and Compatible Solute Biosynthesis of Phototrophic Bacteria as Revealed from Genome Analyses.</title>
        <authorList>
            <person name="Imhoff J.F."/>
            <person name="Rahn T."/>
            <person name="Kunzel S."/>
            <person name="Keller A."/>
            <person name="Neulinger S.C."/>
        </authorList>
    </citation>
    <scope>NUCLEOTIDE SEQUENCE</scope>
    <source>
        <strain evidence="4">DSM 11080</strain>
    </source>
</reference>
<evidence type="ECO:0000313" key="5">
    <source>
        <dbReference type="Proteomes" id="UP001296776"/>
    </source>
</evidence>
<dbReference type="Gene3D" id="2.130.10.10">
    <property type="entry name" value="YVTN repeat-like/Quinoprotein amine dehydrogenase"/>
    <property type="match status" value="2"/>
</dbReference>
<dbReference type="Pfam" id="PF00400">
    <property type="entry name" value="WD40"/>
    <property type="match status" value="4"/>
</dbReference>
<dbReference type="PANTHER" id="PTHR19848:SF8">
    <property type="entry name" value="F-BOX AND WD REPEAT DOMAIN CONTAINING 7"/>
    <property type="match status" value="1"/>
</dbReference>
<dbReference type="InterPro" id="IPR019775">
    <property type="entry name" value="WD40_repeat_CS"/>
</dbReference>
<organism evidence="4 5">
    <name type="scientific">Halochromatium glycolicum</name>
    <dbReference type="NCBI Taxonomy" id="85075"/>
    <lineage>
        <taxon>Bacteria</taxon>
        <taxon>Pseudomonadati</taxon>
        <taxon>Pseudomonadota</taxon>
        <taxon>Gammaproteobacteria</taxon>
        <taxon>Chromatiales</taxon>
        <taxon>Chromatiaceae</taxon>
        <taxon>Halochromatium</taxon>
    </lineage>
</organism>
<dbReference type="PANTHER" id="PTHR19848">
    <property type="entry name" value="WD40 REPEAT PROTEIN"/>
    <property type="match status" value="1"/>
</dbReference>
<dbReference type="SUPFAM" id="SSF50978">
    <property type="entry name" value="WD40 repeat-like"/>
    <property type="match status" value="1"/>
</dbReference>
<dbReference type="PROSITE" id="PS50294">
    <property type="entry name" value="WD_REPEATS_REGION"/>
    <property type="match status" value="2"/>
</dbReference>
<feature type="repeat" description="WD" evidence="3">
    <location>
        <begin position="269"/>
        <end position="303"/>
    </location>
</feature>
<reference evidence="4" key="1">
    <citation type="submission" date="2017-08" db="EMBL/GenBank/DDBJ databases">
        <authorList>
            <person name="Imhoff J.F."/>
            <person name="Rahn T."/>
            <person name="Kuenzel S."/>
            <person name="Neulinger S.C."/>
        </authorList>
    </citation>
    <scope>NUCLEOTIDE SEQUENCE</scope>
    <source>
        <strain evidence="4">DSM 11080</strain>
    </source>
</reference>
<keyword evidence="2" id="KW-0677">Repeat</keyword>
<dbReference type="InterPro" id="IPR001680">
    <property type="entry name" value="WD40_rpt"/>
</dbReference>
<dbReference type="SMART" id="SM00320">
    <property type="entry name" value="WD40"/>
    <property type="match status" value="7"/>
</dbReference>
<dbReference type="RefSeq" id="WP_200347411.1">
    <property type="nucleotide sequence ID" value="NZ_NRSJ01000032.1"/>
</dbReference>
<evidence type="ECO:0008006" key="6">
    <source>
        <dbReference type="Google" id="ProtNLM"/>
    </source>
</evidence>
<keyword evidence="1 3" id="KW-0853">WD repeat</keyword>
<feature type="repeat" description="WD" evidence="3">
    <location>
        <begin position="62"/>
        <end position="103"/>
    </location>
</feature>
<feature type="repeat" description="WD" evidence="3">
    <location>
        <begin position="192"/>
        <end position="224"/>
    </location>
</feature>
<dbReference type="PROSITE" id="PS50082">
    <property type="entry name" value="WD_REPEATS_2"/>
    <property type="match status" value="3"/>
</dbReference>
<proteinExistence type="predicted"/>
<dbReference type="PRINTS" id="PR00320">
    <property type="entry name" value="GPROTEINBRPT"/>
</dbReference>
<dbReference type="InterPro" id="IPR020472">
    <property type="entry name" value="WD40_PAC1"/>
</dbReference>
<evidence type="ECO:0000256" key="3">
    <source>
        <dbReference type="PROSITE-ProRule" id="PRU00221"/>
    </source>
</evidence>
<dbReference type="EMBL" id="NRSJ01000032">
    <property type="protein sequence ID" value="MBK1706043.1"/>
    <property type="molecule type" value="Genomic_DNA"/>
</dbReference>
<comment type="caution">
    <text evidence="4">The sequence shown here is derived from an EMBL/GenBank/DDBJ whole genome shotgun (WGS) entry which is preliminary data.</text>
</comment>
<name>A0AAJ0U677_9GAMM</name>